<dbReference type="AlphaFoldDB" id="A0A484B6A7"/>
<feature type="signal peptide" evidence="3">
    <location>
        <begin position="1"/>
        <end position="18"/>
    </location>
</feature>
<accession>A0A484B6A7</accession>
<protein>
    <submittedName>
        <fullName evidence="4">Uncharacterized protein</fullName>
    </submittedName>
</protein>
<keyword evidence="5" id="KW-1185">Reference proteome</keyword>
<feature type="coiled-coil region" evidence="1">
    <location>
        <begin position="161"/>
        <end position="188"/>
    </location>
</feature>
<gene>
    <name evidence="4" type="ORF">AWZ03_009409</name>
</gene>
<dbReference type="EMBL" id="LSRL02000115">
    <property type="protein sequence ID" value="TDG44179.1"/>
    <property type="molecule type" value="Genomic_DNA"/>
</dbReference>
<dbReference type="KEGG" id="dnv:108660207"/>
<dbReference type="OrthoDB" id="10345640at2759"/>
<comment type="caution">
    <text evidence="4">The sequence shown here is derived from an EMBL/GenBank/DDBJ whole genome shotgun (WGS) entry which is preliminary data.</text>
</comment>
<evidence type="ECO:0000256" key="3">
    <source>
        <dbReference type="SAM" id="SignalP"/>
    </source>
</evidence>
<organism evidence="4 5">
    <name type="scientific">Drosophila navojoa</name>
    <name type="common">Fruit fly</name>
    <dbReference type="NCBI Taxonomy" id="7232"/>
    <lineage>
        <taxon>Eukaryota</taxon>
        <taxon>Metazoa</taxon>
        <taxon>Ecdysozoa</taxon>
        <taxon>Arthropoda</taxon>
        <taxon>Hexapoda</taxon>
        <taxon>Insecta</taxon>
        <taxon>Pterygota</taxon>
        <taxon>Neoptera</taxon>
        <taxon>Endopterygota</taxon>
        <taxon>Diptera</taxon>
        <taxon>Brachycera</taxon>
        <taxon>Muscomorpha</taxon>
        <taxon>Ephydroidea</taxon>
        <taxon>Drosophilidae</taxon>
        <taxon>Drosophila</taxon>
    </lineage>
</organism>
<proteinExistence type="predicted"/>
<keyword evidence="1" id="KW-0175">Coiled coil</keyword>
<feature type="compositionally biased region" description="Polar residues" evidence="2">
    <location>
        <begin position="355"/>
        <end position="366"/>
    </location>
</feature>
<evidence type="ECO:0000313" key="4">
    <source>
        <dbReference type="EMBL" id="TDG44179.1"/>
    </source>
</evidence>
<dbReference type="STRING" id="7232.A0A484B6A7"/>
<name>A0A484B6A7_DRONA</name>
<dbReference type="OMA" id="FCPQQVA"/>
<dbReference type="Proteomes" id="UP000295192">
    <property type="component" value="Unassembled WGS sequence"/>
</dbReference>
<keyword evidence="3" id="KW-0732">Signal</keyword>
<feature type="compositionally biased region" description="Polar residues" evidence="2">
    <location>
        <begin position="331"/>
        <end position="346"/>
    </location>
</feature>
<evidence type="ECO:0000313" key="5">
    <source>
        <dbReference type="Proteomes" id="UP000295192"/>
    </source>
</evidence>
<feature type="chain" id="PRO_5019757120" evidence="3">
    <location>
        <begin position="19"/>
        <end position="528"/>
    </location>
</feature>
<evidence type="ECO:0000256" key="2">
    <source>
        <dbReference type="SAM" id="MobiDB-lite"/>
    </source>
</evidence>
<feature type="region of interest" description="Disordered" evidence="2">
    <location>
        <begin position="312"/>
        <end position="366"/>
    </location>
</feature>
<evidence type="ECO:0000256" key="1">
    <source>
        <dbReference type="SAM" id="Coils"/>
    </source>
</evidence>
<sequence>MKLILIGALLGCIISTSAQDTTAQPSQASTAAQDVNMNENVSLSSQGATSVKSTANSTASQGISAENQLLHLLTDHRAQMHSSNAFLNEIGNAINLLAVNVQEQIHRLPQLNQTKQQLAKASELAQNQTQQVLQKLHKMTQEVLTKMDRTSHSIEYVIQEQEVVKEQINSLQRELNSHQQHLLNSTENIDKNLLQLTELVSSAVLPRIQSLNHSFSSLNHSQSNIQLELKNMAQIKEATTAAAGQLNALDLQLSYLNLTQNSQLHKIAEAVKYFCPQQVALIDKGLQDLIVAQQRLHSKLAVCERQSAKPKSYEVQKNPAKPLAKSYKISEPSQRSYSTANANPSQPEYYVYGKTSPSQPGKPNLAYSNQIKASQPQLKSVLYENSAMKAEPKSSDFYINDMPYPSKLDKDSMPATQQPNKNDLTYDLVEMLANKSQDILKPDVQPSKSVEIYNGKPRQPQQIYELDEGTSRNQAAAQSNAKYIFDIVKAQGEQPNASYKTPQFKPRRNGGTYYGNAFTSSYAQVPQS</sequence>
<reference evidence="4 5" key="1">
    <citation type="journal article" date="2019" name="J. Hered.">
        <title>An Improved Genome Assembly for Drosophila navojoa, the Basal Species in the mojavensis Cluster.</title>
        <authorList>
            <person name="Vanderlinde T."/>
            <person name="Dupim E.G."/>
            <person name="Nazario-Yepiz N.O."/>
            <person name="Carvalho A.B."/>
        </authorList>
    </citation>
    <scope>NUCLEOTIDE SEQUENCE [LARGE SCALE GENOMIC DNA]</scope>
    <source>
        <strain evidence="4">Navoj_Jal97</strain>
        <tissue evidence="4">Whole organism</tissue>
    </source>
</reference>